<dbReference type="STRING" id="1444770.AF72_02790"/>
<dbReference type="PROSITE" id="PS51257">
    <property type="entry name" value="PROKAR_LIPOPROTEIN"/>
    <property type="match status" value="1"/>
</dbReference>
<gene>
    <name evidence="2" type="ORF">AF72_02790</name>
    <name evidence="3" type="ORF">LPH55_03700</name>
</gene>
<protein>
    <submittedName>
        <fullName evidence="3">DUF769 domain-containing protein</fullName>
    </submittedName>
</protein>
<reference evidence="3" key="2">
    <citation type="submission" date="2021-11" db="EMBL/GenBank/DDBJ databases">
        <title>Genome sequence of Xylella taiwanensis PLS432.</title>
        <authorList>
            <person name="Weng L.-W."/>
            <person name="Su C.-C."/>
            <person name="Tsai C.-W."/>
            <person name="Kuo C.-H."/>
        </authorList>
    </citation>
    <scope>NUCLEOTIDE SEQUENCE</scope>
    <source>
        <strain evidence="3">PLS432</strain>
    </source>
</reference>
<dbReference type="RefSeq" id="WP_038270464.1">
    <property type="nucleotide sequence ID" value="NZ_CP053627.1"/>
</dbReference>
<name>Z9JLD6_9GAMM</name>
<dbReference type="InterPro" id="IPR008487">
    <property type="entry name" value="DUF769"/>
</dbReference>
<reference evidence="2 4" key="1">
    <citation type="journal article" date="2014" name="Genome Announc.">
        <title>Draft Genome Sequence of Xylella fastidiosa Pear Leaf Scorch Strain in Taiwan.</title>
        <authorList>
            <person name="Su C.C."/>
            <person name="Deng W.L."/>
            <person name="Jan F.J."/>
            <person name="Chang C.J."/>
            <person name="Huang H."/>
            <person name="Chen J."/>
        </authorList>
    </citation>
    <scope>NUCLEOTIDE SEQUENCE [LARGE SCALE GENOMIC DNA]</scope>
    <source>
        <strain evidence="2 4">PLS229</strain>
    </source>
</reference>
<evidence type="ECO:0000313" key="3">
    <source>
        <dbReference type="EMBL" id="MCD8472598.1"/>
    </source>
</evidence>
<dbReference type="Proteomes" id="UP000020406">
    <property type="component" value="Unassembled WGS sequence"/>
</dbReference>
<evidence type="ECO:0000313" key="4">
    <source>
        <dbReference type="Proteomes" id="UP000020406"/>
    </source>
</evidence>
<keyword evidence="5" id="KW-1185">Reference proteome</keyword>
<dbReference type="EMBL" id="JDSQ01000004">
    <property type="protein sequence ID" value="EWS78813.1"/>
    <property type="molecule type" value="Genomic_DNA"/>
</dbReference>
<evidence type="ECO:0000313" key="2">
    <source>
        <dbReference type="EMBL" id="EWS78813.1"/>
    </source>
</evidence>
<dbReference type="EMBL" id="JAJPPU010000001">
    <property type="protein sequence ID" value="MCD8472598.1"/>
    <property type="molecule type" value="Genomic_DNA"/>
</dbReference>
<evidence type="ECO:0000256" key="1">
    <source>
        <dbReference type="SAM" id="SignalP"/>
    </source>
</evidence>
<dbReference type="KEGG" id="xtw:AB672_10010"/>
<sequence length="272" mass="30440">MHRCTHVGVLLLTSQLLLLACNSPGPVIDPRTGKPMMAGPWENRDLSLEYFKVDFLGQYTVKHAFINGINIKRCYPGSPPDNVQVVMERLSNGKDVPAIILTSKGLPPRPLDMYAEVIGYPYYRNTPQPDGTVKKQVAGVEFNALCEAQFAGGNYIGFGIRSAASESIQTKVQRVTDLINESYQGRPSNRAFLEAPRTETCWGNAWTWYRARIPTPVGDGVETWMTPIGDSGYYITVNFNFIEAARQQNTEDYQRARKLMDGILQSVVIQKQ</sequence>
<dbReference type="GeneID" id="68901626"/>
<dbReference type="Pfam" id="PF05590">
    <property type="entry name" value="DUF769"/>
    <property type="match status" value="1"/>
</dbReference>
<organism evidence="2 4">
    <name type="scientific">Xylella taiwanensis</name>
    <dbReference type="NCBI Taxonomy" id="1444770"/>
    <lineage>
        <taxon>Bacteria</taxon>
        <taxon>Pseudomonadati</taxon>
        <taxon>Pseudomonadota</taxon>
        <taxon>Gammaproteobacteria</taxon>
        <taxon>Lysobacterales</taxon>
        <taxon>Lysobacteraceae</taxon>
        <taxon>Xylella</taxon>
    </lineage>
</organism>
<dbReference type="Proteomes" id="UP001430701">
    <property type="component" value="Unassembled WGS sequence"/>
</dbReference>
<accession>Z9JLD6</accession>
<dbReference type="AlphaFoldDB" id="Z9JLD6"/>
<proteinExistence type="predicted"/>
<comment type="caution">
    <text evidence="2">The sequence shown here is derived from an EMBL/GenBank/DDBJ whole genome shotgun (WGS) entry which is preliminary data.</text>
</comment>
<evidence type="ECO:0000313" key="5">
    <source>
        <dbReference type="Proteomes" id="UP001430701"/>
    </source>
</evidence>
<feature type="signal peptide" evidence="1">
    <location>
        <begin position="1"/>
        <end position="20"/>
    </location>
</feature>
<keyword evidence="1" id="KW-0732">Signal</keyword>
<feature type="chain" id="PRO_5004992057" evidence="1">
    <location>
        <begin position="21"/>
        <end position="272"/>
    </location>
</feature>
<dbReference type="PATRIC" id="fig|1444770.3.peg.674"/>